<feature type="transmembrane region" description="Helical" evidence="2">
    <location>
        <begin position="35"/>
        <end position="52"/>
    </location>
</feature>
<proteinExistence type="predicted"/>
<keyword evidence="2" id="KW-0472">Membrane</keyword>
<protein>
    <submittedName>
        <fullName evidence="3">Putative myelin transcription factor 1-like protein</fullName>
    </submittedName>
</protein>
<evidence type="ECO:0000256" key="2">
    <source>
        <dbReference type="SAM" id="Phobius"/>
    </source>
</evidence>
<dbReference type="PANTHER" id="PTHR35708">
    <property type="entry name" value="GB|AAD25831.1"/>
    <property type="match status" value="1"/>
</dbReference>
<feature type="region of interest" description="Disordered" evidence="1">
    <location>
        <begin position="87"/>
        <end position="107"/>
    </location>
</feature>
<keyword evidence="2" id="KW-0812">Transmembrane</keyword>
<dbReference type="EMBL" id="GHES01001943">
    <property type="protein sequence ID" value="MPA32502.1"/>
    <property type="molecule type" value="Transcribed_RNA"/>
</dbReference>
<sequence length="237" mass="26507">MASSMCFFRNPLPWIAILVPIFVCAGFSGYGLLSILFFTALVLILSSIFFTFSKQKPVLVEKSVKDEEALSQNQECLAQVEQVVSELEPERETKTQQKETQEGGADQIHDYLVKSPHSFSESESIDHSSTSDDSEVDWPYSGNVVQSPDCSDDSISDEESLIEIALPSGHYVGPKEDEPKSNLLKKFPDFSSTESLLRQPSLMELFAEINEMNEEENLIEIDISMGSIKCSRFEIEA</sequence>
<accession>A0A5B6YL57</accession>
<dbReference type="PANTHER" id="PTHR35708:SF3">
    <property type="entry name" value="GB|AAD25831.1"/>
    <property type="match status" value="1"/>
</dbReference>
<dbReference type="AlphaFoldDB" id="A0A5B6YL57"/>
<evidence type="ECO:0000313" key="3">
    <source>
        <dbReference type="EMBL" id="MPA32502.1"/>
    </source>
</evidence>
<feature type="compositionally biased region" description="Basic and acidic residues" evidence="1">
    <location>
        <begin position="88"/>
        <end position="107"/>
    </location>
</feature>
<feature type="region of interest" description="Disordered" evidence="1">
    <location>
        <begin position="120"/>
        <end position="157"/>
    </location>
</feature>
<reference evidence="3" key="1">
    <citation type="submission" date="2019-08" db="EMBL/GenBank/DDBJ databases">
        <title>Reference gene set and small RNA set construction with multiple tissues from Davidia involucrata Baill.</title>
        <authorList>
            <person name="Yang H."/>
            <person name="Zhou C."/>
            <person name="Li G."/>
            <person name="Wang J."/>
            <person name="Gao P."/>
            <person name="Wang M."/>
            <person name="Wang R."/>
            <person name="Zhao Y."/>
        </authorList>
    </citation>
    <scope>NUCLEOTIDE SEQUENCE</scope>
    <source>
        <tissue evidence="3">Mixed with DoveR01_LX</tissue>
    </source>
</reference>
<organism evidence="3">
    <name type="scientific">Davidia involucrata</name>
    <name type="common">Dove tree</name>
    <dbReference type="NCBI Taxonomy" id="16924"/>
    <lineage>
        <taxon>Eukaryota</taxon>
        <taxon>Viridiplantae</taxon>
        <taxon>Streptophyta</taxon>
        <taxon>Embryophyta</taxon>
        <taxon>Tracheophyta</taxon>
        <taxon>Spermatophyta</taxon>
        <taxon>Magnoliopsida</taxon>
        <taxon>eudicotyledons</taxon>
        <taxon>Gunneridae</taxon>
        <taxon>Pentapetalae</taxon>
        <taxon>asterids</taxon>
        <taxon>Cornales</taxon>
        <taxon>Nyssaceae</taxon>
        <taxon>Davidia</taxon>
    </lineage>
</organism>
<feature type="transmembrane region" description="Helical" evidence="2">
    <location>
        <begin position="12"/>
        <end position="29"/>
    </location>
</feature>
<gene>
    <name evidence="3" type="ORF">Din_001943</name>
</gene>
<evidence type="ECO:0000256" key="1">
    <source>
        <dbReference type="SAM" id="MobiDB-lite"/>
    </source>
</evidence>
<name>A0A5B6YL57_DAVIN</name>
<keyword evidence="2" id="KW-1133">Transmembrane helix</keyword>